<sequence length="149" mass="16729">MGSSQSISSSGGSSDPSPTSLSSSSEDKILTDKLHTDMDTAATSGNGNVNDNKKNKKPIDVNRKCRKHKRAWSRCVADHYEKKFLPGKSLEPEQDCDDFFDKFKDCYMKGMIKQRQERSAEPPKKDSMLHEYMVEEGMLDDGDDGNNKE</sequence>
<dbReference type="Pfam" id="PF05254">
    <property type="entry name" value="UPF0203"/>
    <property type="match status" value="1"/>
</dbReference>
<name>A0A7S4AGY0_9STRA</name>
<accession>A0A7S4AGY0</accession>
<feature type="compositionally biased region" description="Acidic residues" evidence="3">
    <location>
        <begin position="137"/>
        <end position="149"/>
    </location>
</feature>
<proteinExistence type="inferred from homology"/>
<dbReference type="AlphaFoldDB" id="A0A7S4AGY0"/>
<comment type="similarity">
    <text evidence="1">Belongs to the TRIAP1/MDM35 family.</text>
</comment>
<evidence type="ECO:0000313" key="4">
    <source>
        <dbReference type="EMBL" id="CAE0715264.1"/>
    </source>
</evidence>
<protein>
    <recommendedName>
        <fullName evidence="5">CHCH domain-containing protein</fullName>
    </recommendedName>
</protein>
<feature type="region of interest" description="Disordered" evidence="3">
    <location>
        <begin position="1"/>
        <end position="63"/>
    </location>
</feature>
<organism evidence="4">
    <name type="scientific">Pseudo-nitzschia australis</name>
    <dbReference type="NCBI Taxonomy" id="44445"/>
    <lineage>
        <taxon>Eukaryota</taxon>
        <taxon>Sar</taxon>
        <taxon>Stramenopiles</taxon>
        <taxon>Ochrophyta</taxon>
        <taxon>Bacillariophyta</taxon>
        <taxon>Bacillariophyceae</taxon>
        <taxon>Bacillariophycidae</taxon>
        <taxon>Bacillariales</taxon>
        <taxon>Bacillariaceae</taxon>
        <taxon>Pseudo-nitzschia</taxon>
    </lineage>
</organism>
<evidence type="ECO:0000256" key="2">
    <source>
        <dbReference type="ARBA" id="ARBA00023157"/>
    </source>
</evidence>
<feature type="compositionally biased region" description="Basic and acidic residues" evidence="3">
    <location>
        <begin position="114"/>
        <end position="133"/>
    </location>
</feature>
<feature type="compositionally biased region" description="Basic and acidic residues" evidence="3">
    <location>
        <begin position="51"/>
        <end position="63"/>
    </location>
</feature>
<feature type="compositionally biased region" description="Basic and acidic residues" evidence="3">
    <location>
        <begin position="25"/>
        <end position="38"/>
    </location>
</feature>
<dbReference type="InterPro" id="IPR007918">
    <property type="entry name" value="MDM35_apoptosis"/>
</dbReference>
<feature type="region of interest" description="Disordered" evidence="3">
    <location>
        <begin position="113"/>
        <end position="149"/>
    </location>
</feature>
<evidence type="ECO:0008006" key="5">
    <source>
        <dbReference type="Google" id="ProtNLM"/>
    </source>
</evidence>
<gene>
    <name evidence="4" type="ORF">PAUS00366_LOCUS8016</name>
</gene>
<evidence type="ECO:0000256" key="3">
    <source>
        <dbReference type="SAM" id="MobiDB-lite"/>
    </source>
</evidence>
<dbReference type="EMBL" id="HBIX01010600">
    <property type="protein sequence ID" value="CAE0715264.1"/>
    <property type="molecule type" value="Transcribed_RNA"/>
</dbReference>
<reference evidence="4" key="1">
    <citation type="submission" date="2021-01" db="EMBL/GenBank/DDBJ databases">
        <authorList>
            <person name="Corre E."/>
            <person name="Pelletier E."/>
            <person name="Niang G."/>
            <person name="Scheremetjew M."/>
            <person name="Finn R."/>
            <person name="Kale V."/>
            <person name="Holt S."/>
            <person name="Cochrane G."/>
            <person name="Meng A."/>
            <person name="Brown T."/>
            <person name="Cohen L."/>
        </authorList>
    </citation>
    <scope>NUCLEOTIDE SEQUENCE</scope>
    <source>
        <strain evidence="4">10249 10 AB</strain>
    </source>
</reference>
<feature type="compositionally biased region" description="Low complexity" evidence="3">
    <location>
        <begin position="1"/>
        <end position="24"/>
    </location>
</feature>
<evidence type="ECO:0000256" key="1">
    <source>
        <dbReference type="ARBA" id="ARBA00006196"/>
    </source>
</evidence>
<keyword evidence="2" id="KW-1015">Disulfide bond</keyword>